<feature type="non-terminal residue" evidence="1">
    <location>
        <position position="1"/>
    </location>
</feature>
<evidence type="ECO:0000313" key="1">
    <source>
        <dbReference type="EMBL" id="GFC91896.1"/>
    </source>
</evidence>
<sequence length="130" mass="14002">DLFSPSVFDPEPEDREIKSLYERFVTAGSMHAVPPPITGTFMSTSYKSDLEETQETFGLKSNTSSINTSDSNDFVSCDNSDNKSHLIKDCDVYDTIENFLSVISTTASVLAGSRNSSSSISAGRSIPAAS</sequence>
<keyword evidence="1" id="KW-0548">Nucleotidyltransferase</keyword>
<protein>
    <submittedName>
        <fullName evidence="1">Ribonuclease H-like domain, reverse transcriptase, RNA-dependent DNA polymerase</fullName>
    </submittedName>
</protein>
<dbReference type="AlphaFoldDB" id="A0A699S361"/>
<gene>
    <name evidence="1" type="ORF">Tci_863866</name>
</gene>
<keyword evidence="1" id="KW-0695">RNA-directed DNA polymerase</keyword>
<name>A0A699S361_TANCI</name>
<reference evidence="1" key="1">
    <citation type="journal article" date="2019" name="Sci. Rep.">
        <title>Draft genome of Tanacetum cinerariifolium, the natural source of mosquito coil.</title>
        <authorList>
            <person name="Yamashiro T."/>
            <person name="Shiraishi A."/>
            <person name="Satake H."/>
            <person name="Nakayama K."/>
        </authorList>
    </citation>
    <scope>NUCLEOTIDE SEQUENCE</scope>
</reference>
<organism evidence="1">
    <name type="scientific">Tanacetum cinerariifolium</name>
    <name type="common">Dalmatian daisy</name>
    <name type="synonym">Chrysanthemum cinerariifolium</name>
    <dbReference type="NCBI Taxonomy" id="118510"/>
    <lineage>
        <taxon>Eukaryota</taxon>
        <taxon>Viridiplantae</taxon>
        <taxon>Streptophyta</taxon>
        <taxon>Embryophyta</taxon>
        <taxon>Tracheophyta</taxon>
        <taxon>Spermatophyta</taxon>
        <taxon>Magnoliopsida</taxon>
        <taxon>eudicotyledons</taxon>
        <taxon>Gunneridae</taxon>
        <taxon>Pentapetalae</taxon>
        <taxon>asterids</taxon>
        <taxon>campanulids</taxon>
        <taxon>Asterales</taxon>
        <taxon>Asteraceae</taxon>
        <taxon>Asteroideae</taxon>
        <taxon>Anthemideae</taxon>
        <taxon>Anthemidinae</taxon>
        <taxon>Tanacetum</taxon>
    </lineage>
</organism>
<dbReference type="EMBL" id="BKCJ011134397">
    <property type="protein sequence ID" value="GFC91896.1"/>
    <property type="molecule type" value="Genomic_DNA"/>
</dbReference>
<comment type="caution">
    <text evidence="1">The sequence shown here is derived from an EMBL/GenBank/DDBJ whole genome shotgun (WGS) entry which is preliminary data.</text>
</comment>
<proteinExistence type="predicted"/>
<dbReference type="GO" id="GO:0003964">
    <property type="term" value="F:RNA-directed DNA polymerase activity"/>
    <property type="evidence" value="ECO:0007669"/>
    <property type="project" value="UniProtKB-KW"/>
</dbReference>
<accession>A0A699S361</accession>
<keyword evidence="1" id="KW-0808">Transferase</keyword>